<feature type="transmembrane region" description="Helical" evidence="6">
    <location>
        <begin position="342"/>
        <end position="364"/>
    </location>
</feature>
<dbReference type="InterPro" id="IPR002797">
    <property type="entry name" value="Polysacc_synth"/>
</dbReference>
<comment type="subcellular location">
    <subcellularLocation>
        <location evidence="1">Cell membrane</location>
        <topology evidence="1">Multi-pass membrane protein</topology>
    </subcellularLocation>
</comment>
<keyword evidence="2" id="KW-1003">Cell membrane</keyword>
<accession>A0A8J7WDU0</accession>
<feature type="transmembrane region" description="Helical" evidence="6">
    <location>
        <begin position="21"/>
        <end position="41"/>
    </location>
</feature>
<feature type="transmembrane region" description="Helical" evidence="6">
    <location>
        <begin position="306"/>
        <end position="330"/>
    </location>
</feature>
<dbReference type="RefSeq" id="WP_212536881.1">
    <property type="nucleotide sequence ID" value="NZ_JAGTUU010000004.1"/>
</dbReference>
<evidence type="ECO:0000256" key="6">
    <source>
        <dbReference type="SAM" id="Phobius"/>
    </source>
</evidence>
<gene>
    <name evidence="7" type="ORF">KB874_12565</name>
</gene>
<proteinExistence type="predicted"/>
<keyword evidence="3 6" id="KW-0812">Transmembrane</keyword>
<evidence type="ECO:0000313" key="7">
    <source>
        <dbReference type="EMBL" id="MBS0124932.1"/>
    </source>
</evidence>
<dbReference type="Proteomes" id="UP000681356">
    <property type="component" value="Unassembled WGS sequence"/>
</dbReference>
<evidence type="ECO:0000256" key="4">
    <source>
        <dbReference type="ARBA" id="ARBA00022989"/>
    </source>
</evidence>
<feature type="transmembrane region" description="Helical" evidence="6">
    <location>
        <begin position="120"/>
        <end position="138"/>
    </location>
</feature>
<evidence type="ECO:0000256" key="2">
    <source>
        <dbReference type="ARBA" id="ARBA00022475"/>
    </source>
</evidence>
<evidence type="ECO:0000313" key="8">
    <source>
        <dbReference type="Proteomes" id="UP000681356"/>
    </source>
</evidence>
<keyword evidence="8" id="KW-1185">Reference proteome</keyword>
<keyword evidence="5 6" id="KW-0472">Membrane</keyword>
<dbReference type="EMBL" id="JAGTUU010000004">
    <property type="protein sequence ID" value="MBS0124932.1"/>
    <property type="molecule type" value="Genomic_DNA"/>
</dbReference>
<dbReference type="InterPro" id="IPR050833">
    <property type="entry name" value="Poly_Biosynth_Transport"/>
</dbReference>
<feature type="transmembrane region" description="Helical" evidence="6">
    <location>
        <begin position="225"/>
        <end position="249"/>
    </location>
</feature>
<sequence length="428" mass="45362">MASQVFDLRRLRRSFLGVSGLYLLGIPLMLLANIVLARTLSVAEFGAFGFAISLATVLAIPVSGGLPMLLTREVATYSQKTDWPAYRGLIVAAHRWVAAISAVIALGLLTWWLTAGGVPTGPLLIGFLLVPFLGLNGIRAGILKGLGRPMLAEAPTQILQPALMILGYLGLAWLGLSSAIHAMWWYLCVVIVVFGLASVMLWQVQPSQVHGAMSDLGDLPRWRRSILPFVLMSAATVLSTQIAVLLLGFSGQEEAVAQMRVAERGAQMVALPLTFINSILGPYFVQAMTAQEAGALRRITLQSARLTLAASLPVALILVLFGRSLIGWTFGAPYDALSYLPMATLIAAQVLSVALGNGGMLLAMGGHERQTLYSLVLSLAVNAMLCLLLIGTYGAMGAAIGAAAGIVTAKLYVYVVVRRLFGFSSGVA</sequence>
<feature type="transmembrane region" description="Helical" evidence="6">
    <location>
        <begin position="96"/>
        <end position="114"/>
    </location>
</feature>
<feature type="transmembrane region" description="Helical" evidence="6">
    <location>
        <begin position="182"/>
        <end position="204"/>
    </location>
</feature>
<name>A0A8J7WDU0_9RHOB</name>
<evidence type="ECO:0000256" key="1">
    <source>
        <dbReference type="ARBA" id="ARBA00004651"/>
    </source>
</evidence>
<dbReference type="PANTHER" id="PTHR30250:SF11">
    <property type="entry name" value="O-ANTIGEN TRANSPORTER-RELATED"/>
    <property type="match status" value="1"/>
</dbReference>
<feature type="transmembrane region" description="Helical" evidence="6">
    <location>
        <begin position="371"/>
        <end position="390"/>
    </location>
</feature>
<dbReference type="PANTHER" id="PTHR30250">
    <property type="entry name" value="PST FAMILY PREDICTED COLANIC ACID TRANSPORTER"/>
    <property type="match status" value="1"/>
</dbReference>
<feature type="transmembrane region" description="Helical" evidence="6">
    <location>
        <begin position="396"/>
        <end position="417"/>
    </location>
</feature>
<keyword evidence="4 6" id="KW-1133">Transmembrane helix</keyword>
<reference evidence="7" key="1">
    <citation type="submission" date="2021-04" db="EMBL/GenBank/DDBJ databases">
        <authorList>
            <person name="Yoon J."/>
        </authorList>
    </citation>
    <scope>NUCLEOTIDE SEQUENCE</scope>
    <source>
        <strain evidence="7">KMU-90</strain>
    </source>
</reference>
<dbReference type="AlphaFoldDB" id="A0A8J7WDU0"/>
<organism evidence="7 8">
    <name type="scientific">Thetidibacter halocola</name>
    <dbReference type="NCBI Taxonomy" id="2827239"/>
    <lineage>
        <taxon>Bacteria</taxon>
        <taxon>Pseudomonadati</taxon>
        <taxon>Pseudomonadota</taxon>
        <taxon>Alphaproteobacteria</taxon>
        <taxon>Rhodobacterales</taxon>
        <taxon>Roseobacteraceae</taxon>
        <taxon>Thetidibacter</taxon>
    </lineage>
</organism>
<protein>
    <submittedName>
        <fullName evidence="7">Oligosaccharide flippase family protein</fullName>
    </submittedName>
</protein>
<dbReference type="GO" id="GO:0005886">
    <property type="term" value="C:plasma membrane"/>
    <property type="evidence" value="ECO:0007669"/>
    <property type="project" value="UniProtKB-SubCell"/>
</dbReference>
<feature type="transmembrane region" description="Helical" evidence="6">
    <location>
        <begin position="158"/>
        <end position="176"/>
    </location>
</feature>
<feature type="transmembrane region" description="Helical" evidence="6">
    <location>
        <begin position="47"/>
        <end position="70"/>
    </location>
</feature>
<evidence type="ECO:0000256" key="3">
    <source>
        <dbReference type="ARBA" id="ARBA00022692"/>
    </source>
</evidence>
<dbReference type="Pfam" id="PF01943">
    <property type="entry name" value="Polysacc_synt"/>
    <property type="match status" value="1"/>
</dbReference>
<evidence type="ECO:0000256" key="5">
    <source>
        <dbReference type="ARBA" id="ARBA00023136"/>
    </source>
</evidence>
<comment type="caution">
    <text evidence="7">The sequence shown here is derived from an EMBL/GenBank/DDBJ whole genome shotgun (WGS) entry which is preliminary data.</text>
</comment>